<dbReference type="Proteomes" id="UP001198182">
    <property type="component" value="Unassembled WGS sequence"/>
</dbReference>
<evidence type="ECO:0000256" key="1">
    <source>
        <dbReference type="SAM" id="Coils"/>
    </source>
</evidence>
<evidence type="ECO:0000313" key="2">
    <source>
        <dbReference type="EMBL" id="MCC2231470.1"/>
    </source>
</evidence>
<feature type="coiled-coil region" evidence="1">
    <location>
        <begin position="188"/>
        <end position="215"/>
    </location>
</feature>
<protein>
    <submittedName>
        <fullName evidence="2">Uncharacterized protein</fullName>
    </submittedName>
</protein>
<reference evidence="2" key="1">
    <citation type="submission" date="2021-10" db="EMBL/GenBank/DDBJ databases">
        <title>Anaerobic single-cell dispensing facilitates the cultivation of human gut bacteria.</title>
        <authorList>
            <person name="Afrizal A."/>
        </authorList>
    </citation>
    <scope>NUCLEOTIDE SEQUENCE</scope>
    <source>
        <strain evidence="2">CLA-AA-H215</strain>
    </source>
</reference>
<sequence>MPKKPTAKNKEEKKGIIPSVKGGIESAKQGVKDILYGRSAEISPGKVAEKNRSTGEKIIASLSAVDFYTMKDKNLADPEQIDNMRMSVKALIVKLQNAPTIFDDVSELDTILLKAADTLKTAAEFGYVNQAEWCINAISSGLLLLRDNVPPQRQDAREEIIKKRVEYMKNYENLIIAYGKIDGMTQSINSSKATLAKYKEDLAQQEIEMKEFMNTPEGNLANVHLNAYQNQPGSKLSEDDRKLELMGRKIGDLSTSIIRLFNQQYAMIMDNESQLTIAMGIRTALDNLPTLYDQDLLGEYAVLLKNINETTNRLLTDAAAVLEIEEDAAHEMTAIMNSSAAQKLTSYSAKAIENALAPKNRITERERLEAQLQISRRNRANQVAMENEEMLRKMMESLTANAELNRTVQENYDFSSVENTSENVQENTVEATDTLENTDDNDNLNYNVLS</sequence>
<gene>
    <name evidence="2" type="ORF">LKD81_10745</name>
</gene>
<keyword evidence="1" id="KW-0175">Coiled coil</keyword>
<comment type="caution">
    <text evidence="2">The sequence shown here is derived from an EMBL/GenBank/DDBJ whole genome shotgun (WGS) entry which is preliminary data.</text>
</comment>
<keyword evidence="3" id="KW-1185">Reference proteome</keyword>
<dbReference type="AlphaFoldDB" id="A0AAE3ECP2"/>
<dbReference type="EMBL" id="JAJEQR010000030">
    <property type="protein sequence ID" value="MCC2231470.1"/>
    <property type="molecule type" value="Genomic_DNA"/>
</dbReference>
<evidence type="ECO:0000313" key="3">
    <source>
        <dbReference type="Proteomes" id="UP001198182"/>
    </source>
</evidence>
<organism evidence="2 3">
    <name type="scientific">Hominifimenecus microfluidus</name>
    <dbReference type="NCBI Taxonomy" id="2885348"/>
    <lineage>
        <taxon>Bacteria</taxon>
        <taxon>Bacillati</taxon>
        <taxon>Bacillota</taxon>
        <taxon>Clostridia</taxon>
        <taxon>Lachnospirales</taxon>
        <taxon>Lachnospiraceae</taxon>
        <taxon>Hominifimenecus</taxon>
    </lineage>
</organism>
<accession>A0AAE3ECP2</accession>
<dbReference type="RefSeq" id="WP_308453989.1">
    <property type="nucleotide sequence ID" value="NZ_JAJEQR010000030.1"/>
</dbReference>
<name>A0AAE3ECP2_9FIRM</name>
<proteinExistence type="predicted"/>